<evidence type="ECO:0000256" key="3">
    <source>
        <dbReference type="ARBA" id="ARBA00022679"/>
    </source>
</evidence>
<dbReference type="GO" id="GO:0004674">
    <property type="term" value="F:protein serine/threonine kinase activity"/>
    <property type="evidence" value="ECO:0007669"/>
    <property type="project" value="UniProtKB-KW"/>
</dbReference>
<evidence type="ECO:0000256" key="4">
    <source>
        <dbReference type="ARBA" id="ARBA00022737"/>
    </source>
</evidence>
<dbReference type="PROSITE" id="PS00107">
    <property type="entry name" value="PROTEIN_KINASE_ATP"/>
    <property type="match status" value="1"/>
</dbReference>
<keyword evidence="6 14" id="KW-0418">Kinase</keyword>
<name>A0A0S4QSI0_9ACTN</name>
<keyword evidence="15" id="KW-1185">Reference proteome</keyword>
<evidence type="ECO:0000259" key="13">
    <source>
        <dbReference type="PROSITE" id="PS51178"/>
    </source>
</evidence>
<evidence type="ECO:0000256" key="7">
    <source>
        <dbReference type="ARBA" id="ARBA00022840"/>
    </source>
</evidence>
<dbReference type="InterPro" id="IPR005543">
    <property type="entry name" value="PASTA_dom"/>
</dbReference>
<evidence type="ECO:0000313" key="14">
    <source>
        <dbReference type="EMBL" id="CUU58565.1"/>
    </source>
</evidence>
<proteinExistence type="predicted"/>
<keyword evidence="5 10" id="KW-0547">Nucleotide-binding</keyword>
<dbReference type="CDD" id="cd06577">
    <property type="entry name" value="PASTA_pknB"/>
    <property type="match status" value="1"/>
</dbReference>
<dbReference type="PANTHER" id="PTHR43289">
    <property type="entry name" value="MITOGEN-ACTIVATED PROTEIN KINASE KINASE KINASE 20-RELATED"/>
    <property type="match status" value="1"/>
</dbReference>
<dbReference type="PROSITE" id="PS50011">
    <property type="entry name" value="PROTEIN_KINASE_DOM"/>
    <property type="match status" value="1"/>
</dbReference>
<evidence type="ECO:0000313" key="15">
    <source>
        <dbReference type="Proteomes" id="UP000198802"/>
    </source>
</evidence>
<gene>
    <name evidence="14" type="ORF">Ga0074812_12063</name>
</gene>
<evidence type="ECO:0000256" key="9">
    <source>
        <dbReference type="ARBA" id="ARBA00048679"/>
    </source>
</evidence>
<feature type="compositionally biased region" description="Low complexity" evidence="11">
    <location>
        <begin position="368"/>
        <end position="396"/>
    </location>
</feature>
<dbReference type="Pfam" id="PF00069">
    <property type="entry name" value="Pkinase"/>
    <property type="match status" value="1"/>
</dbReference>
<dbReference type="AlphaFoldDB" id="A0A0S4QSI0"/>
<dbReference type="CDD" id="cd14014">
    <property type="entry name" value="STKc_PknB_like"/>
    <property type="match status" value="1"/>
</dbReference>
<dbReference type="PROSITE" id="PS00108">
    <property type="entry name" value="PROTEIN_KINASE_ST"/>
    <property type="match status" value="1"/>
</dbReference>
<dbReference type="Gene3D" id="3.30.10.20">
    <property type="match status" value="2"/>
</dbReference>
<keyword evidence="2 14" id="KW-0723">Serine/threonine-protein kinase</keyword>
<sequence>MRRLGSHYVLSERLGRGATGEVWRGEREADGTPVAVKILRAELADDDEVVDRFLRERRVLLAFDHPHLVKVRDLVAEGGTLAIVMDLVDGVDLRGHLRRHGPLEPAEAVRLAAEVLDALGAVHRQGVVHRDVKPENILVDTTDPGRPRAMLTDFGIARLAHGPAMTRLTGLIGTPRYMAPELSDGTRATPSADLYSLGVVLYELLSGRPPFDAEHPIAMLRAHLEQTPAPLDELPGTLWPTLARLLAKTPADRPGTAGQARLELTTALPGAPNTTTDPNGPGSPDGPDHQNDPDATMISTGGSAPAGKTTAGADRSATPDETIISPRLTTPLPATTAPETALPATADPTLNTLLSPVLASDSPVTTNGPAKGGAAPSGPAAESIDAAPAPAPVASPGRARPGWPVWVGVAAAAAVLISAGSWALAAAGGGGGGGDQGSSTAAVVNPLASAGPGKPATATGTAATTTATSAAANGSGTASPSGAPSPSATADVATAGPGPTREAVPQPAHQTQPNQANQPTAQPPAQTTDDGRGTVPGVVGQTLDGAAATLKQAGFNNLPYLYNCYGGSAGRVVSQNPSGGTRLDRSAPVRLQVEANNCAKVPDVRGLSLSAAAAAIKQRGFNNIPYIYECLGSTALLTVITQSPAPGTDLVISQPVELHLQANNC</sequence>
<comment type="catalytic activity">
    <reaction evidence="8">
        <text>L-threonyl-[protein] + ATP = O-phospho-L-threonyl-[protein] + ADP + H(+)</text>
        <dbReference type="Rhea" id="RHEA:46608"/>
        <dbReference type="Rhea" id="RHEA-COMP:11060"/>
        <dbReference type="Rhea" id="RHEA-COMP:11605"/>
        <dbReference type="ChEBI" id="CHEBI:15378"/>
        <dbReference type="ChEBI" id="CHEBI:30013"/>
        <dbReference type="ChEBI" id="CHEBI:30616"/>
        <dbReference type="ChEBI" id="CHEBI:61977"/>
        <dbReference type="ChEBI" id="CHEBI:456216"/>
        <dbReference type="EC" id="2.7.11.1"/>
    </reaction>
</comment>
<feature type="domain" description="PASTA" evidence="13">
    <location>
        <begin position="597"/>
        <end position="662"/>
    </location>
</feature>
<dbReference type="RefSeq" id="WP_091281859.1">
    <property type="nucleotide sequence ID" value="NZ_FAOZ01000020.1"/>
</dbReference>
<feature type="region of interest" description="Disordered" evidence="11">
    <location>
        <begin position="359"/>
        <end position="396"/>
    </location>
</feature>
<dbReference type="Pfam" id="PF03793">
    <property type="entry name" value="PASTA"/>
    <property type="match status" value="2"/>
</dbReference>
<dbReference type="Gene3D" id="1.10.510.10">
    <property type="entry name" value="Transferase(Phosphotransferase) domain 1"/>
    <property type="match status" value="1"/>
</dbReference>
<dbReference type="SMART" id="SM00220">
    <property type="entry name" value="S_TKc"/>
    <property type="match status" value="1"/>
</dbReference>
<dbReference type="PROSITE" id="PS51178">
    <property type="entry name" value="PASTA"/>
    <property type="match status" value="2"/>
</dbReference>
<evidence type="ECO:0000256" key="5">
    <source>
        <dbReference type="ARBA" id="ARBA00022741"/>
    </source>
</evidence>
<dbReference type="InterPro" id="IPR011009">
    <property type="entry name" value="Kinase-like_dom_sf"/>
</dbReference>
<accession>A0A0S4QSI0</accession>
<dbReference type="InterPro" id="IPR008271">
    <property type="entry name" value="Ser/Thr_kinase_AS"/>
</dbReference>
<feature type="region of interest" description="Disordered" evidence="11">
    <location>
        <begin position="267"/>
        <end position="347"/>
    </location>
</feature>
<dbReference type="EC" id="2.7.11.1" evidence="1"/>
<dbReference type="SUPFAM" id="SSF56112">
    <property type="entry name" value="Protein kinase-like (PK-like)"/>
    <property type="match status" value="1"/>
</dbReference>
<dbReference type="EMBL" id="FAOZ01000020">
    <property type="protein sequence ID" value="CUU58565.1"/>
    <property type="molecule type" value="Genomic_DNA"/>
</dbReference>
<evidence type="ECO:0000256" key="6">
    <source>
        <dbReference type="ARBA" id="ARBA00022777"/>
    </source>
</evidence>
<keyword evidence="3" id="KW-0808">Transferase</keyword>
<protein>
    <recommendedName>
        <fullName evidence="1">non-specific serine/threonine protein kinase</fullName>
        <ecNumber evidence="1">2.7.11.1</ecNumber>
    </recommendedName>
</protein>
<dbReference type="InterPro" id="IPR000719">
    <property type="entry name" value="Prot_kinase_dom"/>
</dbReference>
<dbReference type="SMART" id="SM00740">
    <property type="entry name" value="PASTA"/>
    <property type="match status" value="2"/>
</dbReference>
<feature type="binding site" evidence="10">
    <location>
        <position position="37"/>
    </location>
    <ligand>
        <name>ATP</name>
        <dbReference type="ChEBI" id="CHEBI:30616"/>
    </ligand>
</feature>
<feature type="compositionally biased region" description="Low complexity" evidence="11">
    <location>
        <begin position="451"/>
        <end position="490"/>
    </location>
</feature>
<dbReference type="InterPro" id="IPR017441">
    <property type="entry name" value="Protein_kinase_ATP_BS"/>
</dbReference>
<dbReference type="Proteomes" id="UP000198802">
    <property type="component" value="Unassembled WGS sequence"/>
</dbReference>
<feature type="compositionally biased region" description="Low complexity" evidence="11">
    <location>
        <begin position="505"/>
        <end position="528"/>
    </location>
</feature>
<evidence type="ECO:0000256" key="1">
    <source>
        <dbReference type="ARBA" id="ARBA00012513"/>
    </source>
</evidence>
<comment type="catalytic activity">
    <reaction evidence="9">
        <text>L-seryl-[protein] + ATP = O-phospho-L-seryl-[protein] + ADP + H(+)</text>
        <dbReference type="Rhea" id="RHEA:17989"/>
        <dbReference type="Rhea" id="RHEA-COMP:9863"/>
        <dbReference type="Rhea" id="RHEA-COMP:11604"/>
        <dbReference type="ChEBI" id="CHEBI:15378"/>
        <dbReference type="ChEBI" id="CHEBI:29999"/>
        <dbReference type="ChEBI" id="CHEBI:30616"/>
        <dbReference type="ChEBI" id="CHEBI:83421"/>
        <dbReference type="ChEBI" id="CHEBI:456216"/>
        <dbReference type="EC" id="2.7.11.1"/>
    </reaction>
</comment>
<feature type="domain" description="PASTA" evidence="13">
    <location>
        <begin position="529"/>
        <end position="595"/>
    </location>
</feature>
<dbReference type="GO" id="GO:0005524">
    <property type="term" value="F:ATP binding"/>
    <property type="evidence" value="ECO:0007669"/>
    <property type="project" value="UniProtKB-UniRule"/>
</dbReference>
<evidence type="ECO:0000259" key="12">
    <source>
        <dbReference type="PROSITE" id="PS50011"/>
    </source>
</evidence>
<feature type="compositionally biased region" description="Low complexity" evidence="11">
    <location>
        <begin position="328"/>
        <end position="347"/>
    </location>
</feature>
<feature type="domain" description="Protein kinase" evidence="12">
    <location>
        <begin position="8"/>
        <end position="268"/>
    </location>
</feature>
<reference evidence="15" key="1">
    <citation type="submission" date="2015-11" db="EMBL/GenBank/DDBJ databases">
        <authorList>
            <person name="Varghese N."/>
        </authorList>
    </citation>
    <scope>NUCLEOTIDE SEQUENCE [LARGE SCALE GENOMIC DNA]</scope>
    <source>
        <strain evidence="15">DSM 45899</strain>
    </source>
</reference>
<evidence type="ECO:0000256" key="10">
    <source>
        <dbReference type="PROSITE-ProRule" id="PRU10141"/>
    </source>
</evidence>
<evidence type="ECO:0000256" key="8">
    <source>
        <dbReference type="ARBA" id="ARBA00047899"/>
    </source>
</evidence>
<evidence type="ECO:0000256" key="11">
    <source>
        <dbReference type="SAM" id="MobiDB-lite"/>
    </source>
</evidence>
<dbReference type="PANTHER" id="PTHR43289:SF6">
    <property type="entry name" value="SERINE_THREONINE-PROTEIN KINASE NEKL-3"/>
    <property type="match status" value="1"/>
</dbReference>
<feature type="region of interest" description="Disordered" evidence="11">
    <location>
        <begin position="451"/>
        <end position="539"/>
    </location>
</feature>
<evidence type="ECO:0000256" key="2">
    <source>
        <dbReference type="ARBA" id="ARBA00022527"/>
    </source>
</evidence>
<keyword evidence="4" id="KW-0677">Repeat</keyword>
<feature type="compositionally biased region" description="Low complexity" evidence="11">
    <location>
        <begin position="269"/>
        <end position="282"/>
    </location>
</feature>
<organism evidence="14 15">
    <name type="scientific">Parafrankia irregularis</name>
    <dbReference type="NCBI Taxonomy" id="795642"/>
    <lineage>
        <taxon>Bacteria</taxon>
        <taxon>Bacillati</taxon>
        <taxon>Actinomycetota</taxon>
        <taxon>Actinomycetes</taxon>
        <taxon>Frankiales</taxon>
        <taxon>Frankiaceae</taxon>
        <taxon>Parafrankia</taxon>
    </lineage>
</organism>
<keyword evidence="7 10" id="KW-0067">ATP-binding</keyword>